<keyword evidence="1" id="KW-0472">Membrane</keyword>
<gene>
    <name evidence="2" type="ORF">COU05_03540</name>
</gene>
<dbReference type="Proteomes" id="UP000230132">
    <property type="component" value="Unassembled WGS sequence"/>
</dbReference>
<dbReference type="InterPro" id="IPR024414">
    <property type="entry name" value="Uncharacterised_PrgI"/>
</dbReference>
<accession>A0A2H0UTJ6</accession>
<organism evidence="2 3">
    <name type="scientific">bacterium (Candidatus Gribaldobacteria) CG10_big_fil_rev_8_21_14_0_10_37_21</name>
    <dbReference type="NCBI Taxonomy" id="2014275"/>
    <lineage>
        <taxon>Bacteria</taxon>
        <taxon>Candidatus Gribaldobacteria</taxon>
    </lineage>
</organism>
<evidence type="ECO:0000313" key="2">
    <source>
        <dbReference type="EMBL" id="PIR89948.1"/>
    </source>
</evidence>
<evidence type="ECO:0000313" key="3">
    <source>
        <dbReference type="Proteomes" id="UP000230132"/>
    </source>
</evidence>
<evidence type="ECO:0000256" key="1">
    <source>
        <dbReference type="SAM" id="Phobius"/>
    </source>
</evidence>
<comment type="caution">
    <text evidence="2">The sequence shown here is derived from an EMBL/GenBank/DDBJ whole genome shotgun (WGS) entry which is preliminary data.</text>
</comment>
<keyword evidence="1" id="KW-1133">Transmembrane helix</keyword>
<dbReference type="EMBL" id="PFAX01000037">
    <property type="protein sequence ID" value="PIR89948.1"/>
    <property type="molecule type" value="Genomic_DNA"/>
</dbReference>
<dbReference type="AlphaFoldDB" id="A0A2H0UTJ6"/>
<reference evidence="3" key="1">
    <citation type="submission" date="2017-09" db="EMBL/GenBank/DDBJ databases">
        <title>Depth-based differentiation of microbial function through sediment-hosted aquifers and enrichment of novel symbionts in the deep terrestrial subsurface.</title>
        <authorList>
            <person name="Probst A.J."/>
            <person name="Ladd B."/>
            <person name="Jarett J.K."/>
            <person name="Geller-Mcgrath D.E."/>
            <person name="Sieber C.M.K."/>
            <person name="Emerson J.B."/>
            <person name="Anantharaman K."/>
            <person name="Thomas B.C."/>
            <person name="Malmstrom R."/>
            <person name="Stieglmeier M."/>
            <person name="Klingl A."/>
            <person name="Woyke T."/>
            <person name="Ryan C.M."/>
            <person name="Banfield J.F."/>
        </authorList>
    </citation>
    <scope>NUCLEOTIDE SEQUENCE [LARGE SCALE GENOMIC DNA]</scope>
</reference>
<protein>
    <recommendedName>
        <fullName evidence="4">PrgI family protein</fullName>
    </recommendedName>
</protein>
<feature type="transmembrane region" description="Helical" evidence="1">
    <location>
        <begin position="21"/>
        <end position="40"/>
    </location>
</feature>
<evidence type="ECO:0008006" key="4">
    <source>
        <dbReference type="Google" id="ProtNLM"/>
    </source>
</evidence>
<name>A0A2H0UTJ6_9BACT</name>
<sequence>MLQFTVPKFLERESTIAFGLTFKKLAVMGALGFIIFILWYVLPKALTVMIAIVLTLAFIAGAFVKINGNTLPDLAGYLFRFLLSNRLYTWSKKETAAPIRFVKRVQPKPEGPQALKIAPESRLRSMSSRIEIGTRSTEI</sequence>
<feature type="transmembrane region" description="Helical" evidence="1">
    <location>
        <begin position="46"/>
        <end position="64"/>
    </location>
</feature>
<dbReference type="Pfam" id="PF12666">
    <property type="entry name" value="PrgI"/>
    <property type="match status" value="1"/>
</dbReference>
<proteinExistence type="predicted"/>
<keyword evidence="1" id="KW-0812">Transmembrane</keyword>